<evidence type="ECO:0000259" key="6">
    <source>
        <dbReference type="PROSITE" id="PS51007"/>
    </source>
</evidence>
<dbReference type="RefSeq" id="WP_096057366.1">
    <property type="nucleotide sequence ID" value="NZ_CP023344.1"/>
</dbReference>
<keyword evidence="3 4" id="KW-0408">Iron</keyword>
<dbReference type="Gene3D" id="1.10.760.10">
    <property type="entry name" value="Cytochrome c-like domain"/>
    <property type="match status" value="1"/>
</dbReference>
<dbReference type="PROSITE" id="PS51007">
    <property type="entry name" value="CYTC"/>
    <property type="match status" value="1"/>
</dbReference>
<accession>A0A290QBV5</accession>
<evidence type="ECO:0000313" key="8">
    <source>
        <dbReference type="Proteomes" id="UP000217265"/>
    </source>
</evidence>
<dbReference type="Pfam" id="PF14715">
    <property type="entry name" value="FixP_N"/>
    <property type="match status" value="1"/>
</dbReference>
<dbReference type="AlphaFoldDB" id="A0A290QBV5"/>
<gene>
    <name evidence="7" type="ORF">CMV30_18275</name>
</gene>
<dbReference type="PANTHER" id="PTHR33751:SF1">
    <property type="entry name" value="CBB3-TYPE CYTOCHROME C OXIDASE SUBUNIT FIXP"/>
    <property type="match status" value="1"/>
</dbReference>
<protein>
    <submittedName>
        <fullName evidence="7">Cytochrome C oxidase subunit III</fullName>
    </submittedName>
</protein>
<dbReference type="InterPro" id="IPR038414">
    <property type="entry name" value="CcoP_N_sf"/>
</dbReference>
<dbReference type="SUPFAM" id="SSF46626">
    <property type="entry name" value="Cytochrome c"/>
    <property type="match status" value="1"/>
</dbReference>
<proteinExistence type="predicted"/>
<feature type="domain" description="Cytochrome c" evidence="6">
    <location>
        <begin position="94"/>
        <end position="173"/>
    </location>
</feature>
<dbReference type="Pfam" id="PF13442">
    <property type="entry name" value="Cytochrome_CBB3"/>
    <property type="match status" value="1"/>
</dbReference>
<evidence type="ECO:0000256" key="1">
    <source>
        <dbReference type="ARBA" id="ARBA00022617"/>
    </source>
</evidence>
<evidence type="ECO:0000256" key="4">
    <source>
        <dbReference type="PROSITE-ProRule" id="PRU00433"/>
    </source>
</evidence>
<dbReference type="Gene3D" id="6.10.280.130">
    <property type="match status" value="1"/>
</dbReference>
<evidence type="ECO:0000313" key="7">
    <source>
        <dbReference type="EMBL" id="ATC65737.1"/>
    </source>
</evidence>
<dbReference type="OrthoDB" id="7933886at2"/>
<dbReference type="Proteomes" id="UP000217265">
    <property type="component" value="Chromosome"/>
</dbReference>
<dbReference type="KEGG" id="vbh:CMV30_18275"/>
<evidence type="ECO:0000256" key="3">
    <source>
        <dbReference type="ARBA" id="ARBA00023004"/>
    </source>
</evidence>
<name>A0A290QBV5_9BACT</name>
<reference evidence="7 8" key="1">
    <citation type="submission" date="2017-09" db="EMBL/GenBank/DDBJ databases">
        <title>Complete genome sequence of Verrucomicrobial strain HZ-65, isolated from freshwater.</title>
        <authorList>
            <person name="Choi A."/>
        </authorList>
    </citation>
    <scope>NUCLEOTIDE SEQUENCE [LARGE SCALE GENOMIC DNA]</scope>
    <source>
        <strain evidence="7 8">HZ-65</strain>
    </source>
</reference>
<keyword evidence="8" id="KW-1185">Reference proteome</keyword>
<dbReference type="EMBL" id="CP023344">
    <property type="protein sequence ID" value="ATC65737.1"/>
    <property type="molecule type" value="Genomic_DNA"/>
</dbReference>
<keyword evidence="2 4" id="KW-0479">Metal-binding</keyword>
<dbReference type="GO" id="GO:0020037">
    <property type="term" value="F:heme binding"/>
    <property type="evidence" value="ECO:0007669"/>
    <property type="project" value="InterPro"/>
</dbReference>
<organism evidence="7 8">
    <name type="scientific">Nibricoccus aquaticus</name>
    <dbReference type="NCBI Taxonomy" id="2576891"/>
    <lineage>
        <taxon>Bacteria</taxon>
        <taxon>Pseudomonadati</taxon>
        <taxon>Verrucomicrobiota</taxon>
        <taxon>Opitutia</taxon>
        <taxon>Opitutales</taxon>
        <taxon>Opitutaceae</taxon>
        <taxon>Nibricoccus</taxon>
    </lineage>
</organism>
<keyword evidence="1 4" id="KW-0349">Heme</keyword>
<keyword evidence="5" id="KW-0812">Transmembrane</keyword>
<evidence type="ECO:0000256" key="5">
    <source>
        <dbReference type="SAM" id="Phobius"/>
    </source>
</evidence>
<dbReference type="GO" id="GO:0009055">
    <property type="term" value="F:electron transfer activity"/>
    <property type="evidence" value="ECO:0007669"/>
    <property type="project" value="InterPro"/>
</dbReference>
<dbReference type="InterPro" id="IPR036909">
    <property type="entry name" value="Cyt_c-like_dom_sf"/>
</dbReference>
<evidence type="ECO:0000256" key="2">
    <source>
        <dbReference type="ARBA" id="ARBA00022723"/>
    </source>
</evidence>
<dbReference type="PANTHER" id="PTHR33751">
    <property type="entry name" value="CBB3-TYPE CYTOCHROME C OXIDASE SUBUNIT FIXP"/>
    <property type="match status" value="1"/>
</dbReference>
<dbReference type="InterPro" id="IPR009056">
    <property type="entry name" value="Cyt_c-like_dom"/>
</dbReference>
<feature type="transmembrane region" description="Helical" evidence="5">
    <location>
        <begin position="32"/>
        <end position="49"/>
    </location>
</feature>
<sequence>MTPDPKHDPKEDPVRHHVFDGIAEYDRRLPNWWLLTFYGAIIFAIAYWFDRQIFARTDDAKDIQAEIARIDAVKLAAAGTRDDPTLWKMSRNPAFVTAGADTYKNTCASCHGNELKGGVGPSLVDAVWIHGSKPLDLIATVENGVPAKGMPTWGPLLGSKKINEVTAFILSHHPAPSGTE</sequence>
<keyword evidence="5" id="KW-1133">Transmembrane helix</keyword>
<dbReference type="InterPro" id="IPR050597">
    <property type="entry name" value="Cytochrome_c_Oxidase_Subunit"/>
</dbReference>
<dbReference type="InterPro" id="IPR032858">
    <property type="entry name" value="CcoP_N"/>
</dbReference>
<keyword evidence="5" id="KW-0472">Membrane</keyword>
<dbReference type="GO" id="GO:0046872">
    <property type="term" value="F:metal ion binding"/>
    <property type="evidence" value="ECO:0007669"/>
    <property type="project" value="UniProtKB-KW"/>
</dbReference>